<dbReference type="AlphaFoldDB" id="A0A383BYL1"/>
<reference evidence="1" key="1">
    <citation type="submission" date="2018-05" db="EMBL/GenBank/DDBJ databases">
        <authorList>
            <person name="Lanie J.A."/>
            <person name="Ng W.-L."/>
            <person name="Kazmierczak K.M."/>
            <person name="Andrzejewski T.M."/>
            <person name="Davidsen T.M."/>
            <person name="Wayne K.J."/>
            <person name="Tettelin H."/>
            <person name="Glass J.I."/>
            <person name="Rusch D."/>
            <person name="Podicherti R."/>
            <person name="Tsui H.-C.T."/>
            <person name="Winkler M.E."/>
        </authorList>
    </citation>
    <scope>NUCLEOTIDE SEQUENCE</scope>
</reference>
<proteinExistence type="predicted"/>
<dbReference type="InterPro" id="IPR029063">
    <property type="entry name" value="SAM-dependent_MTases_sf"/>
</dbReference>
<evidence type="ECO:0000313" key="1">
    <source>
        <dbReference type="EMBL" id="SVE25247.1"/>
    </source>
</evidence>
<dbReference type="Gene3D" id="3.40.50.150">
    <property type="entry name" value="Vaccinia Virus protein VP39"/>
    <property type="match status" value="1"/>
</dbReference>
<protein>
    <recommendedName>
        <fullName evidence="2">Methyltransferase type 11 domain-containing protein</fullName>
    </recommendedName>
</protein>
<accession>A0A383BYL1</accession>
<dbReference type="EMBL" id="UINC01204494">
    <property type="protein sequence ID" value="SVE25247.1"/>
    <property type="molecule type" value="Genomic_DNA"/>
</dbReference>
<organism evidence="1">
    <name type="scientific">marine metagenome</name>
    <dbReference type="NCBI Taxonomy" id="408172"/>
    <lineage>
        <taxon>unclassified sequences</taxon>
        <taxon>metagenomes</taxon>
        <taxon>ecological metagenomes</taxon>
    </lineage>
</organism>
<gene>
    <name evidence="1" type="ORF">METZ01_LOCUS478101</name>
</gene>
<name>A0A383BYL1_9ZZZZ</name>
<dbReference type="SUPFAM" id="SSF53335">
    <property type="entry name" value="S-adenosyl-L-methionine-dependent methyltransferases"/>
    <property type="match status" value="1"/>
</dbReference>
<sequence length="158" mass="17939">MGISGPATSTLSILHRHGELDNISSVIEIGAQDLNESHISFVLDFPHEVPRRTRNLNHEEKSMARVMLPQQMYHKIGIIRYESIDTNGHNNAHIFDMNKNLAKDYDFHEKFDLVTNFGTTEHICNQANVFKNMHDLCNVNGLIIGIVPFQGALNHGFF</sequence>
<feature type="non-terminal residue" evidence="1">
    <location>
        <position position="158"/>
    </location>
</feature>
<evidence type="ECO:0008006" key="2">
    <source>
        <dbReference type="Google" id="ProtNLM"/>
    </source>
</evidence>